<dbReference type="OrthoDB" id="2077946at2"/>
<name>A0A3P5X8B2_9RHOB</name>
<dbReference type="Pfam" id="PF13289">
    <property type="entry name" value="SIR2_2"/>
    <property type="match status" value="1"/>
</dbReference>
<accession>A0A3P5X8B2</accession>
<dbReference type="AlphaFoldDB" id="A0A3P5X8B2"/>
<keyword evidence="2" id="KW-1185">Reference proteome</keyword>
<protein>
    <submittedName>
        <fullName evidence="1">Uncharacterized protein</fullName>
    </submittedName>
</protein>
<reference evidence="1 2" key="1">
    <citation type="submission" date="2018-11" db="EMBL/GenBank/DDBJ databases">
        <authorList>
            <person name="Criscuolo A."/>
        </authorList>
    </citation>
    <scope>NUCLEOTIDE SEQUENCE [LARGE SCALE GENOMIC DNA]</scope>
    <source>
        <strain evidence="1">ACIP111625</strain>
    </source>
</reference>
<dbReference type="Gene3D" id="3.40.50.1220">
    <property type="entry name" value="TPP-binding domain"/>
    <property type="match status" value="1"/>
</dbReference>
<organism evidence="1 2">
    <name type="scientific">Pseudogemmobacter humi</name>
    <dbReference type="NCBI Taxonomy" id="2483812"/>
    <lineage>
        <taxon>Bacteria</taxon>
        <taxon>Pseudomonadati</taxon>
        <taxon>Pseudomonadota</taxon>
        <taxon>Alphaproteobacteria</taxon>
        <taxon>Rhodobacterales</taxon>
        <taxon>Paracoccaceae</taxon>
        <taxon>Pseudogemmobacter</taxon>
    </lineage>
</organism>
<evidence type="ECO:0000313" key="1">
    <source>
        <dbReference type="EMBL" id="VDC27469.1"/>
    </source>
</evidence>
<dbReference type="Proteomes" id="UP000277498">
    <property type="component" value="Unassembled WGS sequence"/>
</dbReference>
<dbReference type="InterPro" id="IPR029035">
    <property type="entry name" value="DHS-like_NAD/FAD-binding_dom"/>
</dbReference>
<evidence type="ECO:0000313" key="2">
    <source>
        <dbReference type="Proteomes" id="UP000277498"/>
    </source>
</evidence>
<gene>
    <name evidence="1" type="ORF">XINFAN_01889</name>
</gene>
<dbReference type="SUPFAM" id="SSF52467">
    <property type="entry name" value="DHS-like NAD/FAD-binding domain"/>
    <property type="match status" value="1"/>
</dbReference>
<sequence>MRFVAGGPTIPDQLLEARDAGQVVFLCGAGVSIPAGMPTFVGLAQHVIDQLSPPASSSAVRAFAPWRDYTDGPKQPLDEVFNLLVQEFGREPVVRLVAERLMSPPTRSGPSLHHDVITRLSADQTGVPRIVTTNFDHLFDASASGRGGSIHEPRSLPVLRQGASLSGVTYLHGRLSTQGGGQPDLVLTSSDFGDAYLRTASATEFIRELLTRYIVVMVGYQAEDPPMKYLLQGFVKDGNPDRSRLFAFDRGTPDEVYEKWKDRPVTAIPYPGQGHDHSSLWDTLTAWAVRADDPRSWRSSVVEMARRGPRELEAHQRGMVAHLVRTQPGAKLFANAEPPVTPEWLCVFDSACRTAKPSSSFGENAETFDPLIVYGLDDDPPRKPETGPKSPIAHDDLLIWRPGDENPPDQHRLGGTVVTGYEQLPPRLDALGRWIGKNADSPIVAWWASRWSGLHPQLLRNLTHEVRKSDNLTDDARRLWNIILEVLNGKNTGPHDMGWYDLRERVKREGWTLNVLRDYEQVTKPRFKVDVPLGLGRAKPPFGAWSETSSKDVARVDVVFPSHHGDPLTIPDSVVSEVWLSAQQNAIHASRMLAELNTRWFETPTCYPTRDVDGDGDRHLDESAMFFSSMLDLLGRLASMNPGLIKSYSETWPTPDRFFFDKLRLFIWNNPKVFTASEVAKHLIEMHPGSFWNFDLRREMLFLLHDRWNGFGPDERGKIVERLLGGPNRAENESDEDYKSNRPEIAARYLGWISSQGCEFLPHYQEKLEALKLSISNWMDGCATTVVALRTSKVRWVGTDEDPTSLTGLPIGEIVPAAIKHSTREWESFTERRPFQGLVKSHPGRALAALAYAAKRGQFSTSLWSALISNWLDGAKPRLTRLFCHRISRLPSNIMVEMHHTLGNWLRDKYPGLHGHEPDLAEMVFDRFVGGLVSSGSDGTESGMGTVTVGGVPVERSRRTLDHAINGPIGQATEGLWSVLTTGKFEKGSGLPAWFTTRMERLLAAPGEGSDHAICILTQFTSWLHYVDPQWTTDRVIPWFNLAHPASEPAWNGILWSDNMPTPEVWMLIKPAFLGLFPHIYQWDWGGRTAKRAHDWVVLAAAFASDEIDGITFSHARDALRNMDDAGREHVIHFIGRVGKENDDGWNSFALPFIQNSWPQEVKFQTESASRAWVSMLDDAGSAFPAVLRVVRPFLVPIRGAHHWLFGFTRELGGDEPLSLRFPSETLDMLSCIIADEPRDAPYDLSQVLDTIVEADPSLVADARFRRLADIVARR</sequence>
<proteinExistence type="predicted"/>
<dbReference type="EMBL" id="UXAW01000060">
    <property type="protein sequence ID" value="VDC27469.1"/>
    <property type="molecule type" value="Genomic_DNA"/>
</dbReference>